<evidence type="ECO:0000313" key="4">
    <source>
        <dbReference type="Proteomes" id="UP000008827"/>
    </source>
</evidence>
<dbReference type="OMA" id="HITHSKE"/>
<dbReference type="PANTHER" id="PTHR23274:SF33">
    <property type="entry name" value="ANIMAL RPA1 DOMAIN PROTEIN"/>
    <property type="match status" value="1"/>
</dbReference>
<dbReference type="Gramene" id="KRG89687">
    <property type="protein sequence ID" value="KRG89687"/>
    <property type="gene ID" value="GLYMA_20G040800"/>
</dbReference>
<dbReference type="AlphaFoldDB" id="A0A0R0EGD6"/>
<reference evidence="3" key="2">
    <citation type="submission" date="2018-02" db="UniProtKB">
        <authorList>
            <consortium name="EnsemblPlants"/>
        </authorList>
    </citation>
    <scope>IDENTIFICATION</scope>
    <source>
        <strain evidence="3">Williams 82</strain>
    </source>
</reference>
<reference evidence="2" key="3">
    <citation type="submission" date="2018-07" db="EMBL/GenBank/DDBJ databases">
        <title>WGS assembly of Glycine max.</title>
        <authorList>
            <person name="Schmutz J."/>
            <person name="Cannon S."/>
            <person name="Schlueter J."/>
            <person name="Ma J."/>
            <person name="Mitros T."/>
            <person name="Nelson W."/>
            <person name="Hyten D."/>
            <person name="Song Q."/>
            <person name="Thelen J."/>
            <person name="Cheng J."/>
            <person name="Xu D."/>
            <person name="Hellsten U."/>
            <person name="May G."/>
            <person name="Yu Y."/>
            <person name="Sakurai T."/>
            <person name="Umezawa T."/>
            <person name="Bhattacharyya M."/>
            <person name="Sandhu D."/>
            <person name="Valliyodan B."/>
            <person name="Lindquist E."/>
            <person name="Peto M."/>
            <person name="Grant D."/>
            <person name="Shu S."/>
            <person name="Goodstein D."/>
            <person name="Barry K."/>
            <person name="Futrell-Griggs M."/>
            <person name="Abernathy B."/>
            <person name="Du J."/>
            <person name="Tian Z."/>
            <person name="Zhu L."/>
            <person name="Gill N."/>
            <person name="Joshi T."/>
            <person name="Libault M."/>
            <person name="Sethuraman A."/>
            <person name="Zhang X."/>
            <person name="Shinozaki K."/>
            <person name="Nguyen H."/>
            <person name="Wing R."/>
            <person name="Cregan P."/>
            <person name="Specht J."/>
            <person name="Grimwood J."/>
            <person name="Rokhsar D."/>
            <person name="Stacey G."/>
            <person name="Shoemaker R."/>
            <person name="Jackson S."/>
        </authorList>
    </citation>
    <scope>NUCLEOTIDE SEQUENCE</scope>
    <source>
        <tissue evidence="2">Callus</tissue>
    </source>
</reference>
<dbReference type="InterPro" id="IPR027417">
    <property type="entry name" value="P-loop_NTPase"/>
</dbReference>
<dbReference type="SMR" id="A0A0R0EGD6"/>
<dbReference type="EMBL" id="CM000853">
    <property type="protein sequence ID" value="KRG89687.1"/>
    <property type="molecule type" value="Genomic_DNA"/>
</dbReference>
<dbReference type="SUPFAM" id="SSF52540">
    <property type="entry name" value="P-loop containing nucleoside triphosphate hydrolases"/>
    <property type="match status" value="1"/>
</dbReference>
<dbReference type="PANTHER" id="PTHR23274">
    <property type="entry name" value="DNA HELICASE-RELATED"/>
    <property type="match status" value="1"/>
</dbReference>
<name>A0A0R0EGD6_SOYBN</name>
<proteinExistence type="predicted"/>
<dbReference type="EnsemblPlants" id="KRG89687">
    <property type="protein sequence ID" value="KRG89687"/>
    <property type="gene ID" value="GLYMA_20G040800"/>
</dbReference>
<dbReference type="InParanoid" id="A0A0R0EGD6"/>
<dbReference type="CDD" id="cd18809">
    <property type="entry name" value="SF1_C_RecD"/>
    <property type="match status" value="1"/>
</dbReference>
<dbReference type="Proteomes" id="UP000008827">
    <property type="component" value="Chromosome 20"/>
</dbReference>
<evidence type="ECO:0000313" key="3">
    <source>
        <dbReference type="EnsemblPlants" id="KRG89687"/>
    </source>
</evidence>
<gene>
    <name evidence="2" type="ORF">GLYMA_20G040800</name>
</gene>
<evidence type="ECO:0000313" key="2">
    <source>
        <dbReference type="EMBL" id="KRG89687.1"/>
    </source>
</evidence>
<protein>
    <recommendedName>
        <fullName evidence="1">DNA helicase Pif1-like 2B domain-containing protein</fullName>
    </recommendedName>
</protein>
<evidence type="ECO:0000259" key="1">
    <source>
        <dbReference type="Pfam" id="PF21530"/>
    </source>
</evidence>
<keyword evidence="4" id="KW-1185">Reference proteome</keyword>
<reference evidence="2 3" key="1">
    <citation type="journal article" date="2010" name="Nature">
        <title>Genome sequence of the palaeopolyploid soybean.</title>
        <authorList>
            <person name="Schmutz J."/>
            <person name="Cannon S.B."/>
            <person name="Schlueter J."/>
            <person name="Ma J."/>
            <person name="Mitros T."/>
            <person name="Nelson W."/>
            <person name="Hyten D.L."/>
            <person name="Song Q."/>
            <person name="Thelen J.J."/>
            <person name="Cheng J."/>
            <person name="Xu D."/>
            <person name="Hellsten U."/>
            <person name="May G.D."/>
            <person name="Yu Y."/>
            <person name="Sakurai T."/>
            <person name="Umezawa T."/>
            <person name="Bhattacharyya M.K."/>
            <person name="Sandhu D."/>
            <person name="Valliyodan B."/>
            <person name="Lindquist E."/>
            <person name="Peto M."/>
            <person name="Grant D."/>
            <person name="Shu S."/>
            <person name="Goodstein D."/>
            <person name="Barry K."/>
            <person name="Futrell-Griggs M."/>
            <person name="Abernathy B."/>
            <person name="Du J."/>
            <person name="Tian Z."/>
            <person name="Zhu L."/>
            <person name="Gill N."/>
            <person name="Joshi T."/>
            <person name="Libault M."/>
            <person name="Sethuraman A."/>
            <person name="Zhang X.-C."/>
            <person name="Shinozaki K."/>
            <person name="Nguyen H.T."/>
            <person name="Wing R.A."/>
            <person name="Cregan P."/>
            <person name="Specht J."/>
            <person name="Grimwood J."/>
            <person name="Rokhsar D."/>
            <person name="Stacey G."/>
            <person name="Shoemaker R.C."/>
            <person name="Jackson S.A."/>
        </authorList>
    </citation>
    <scope>NUCLEOTIDE SEQUENCE</scope>
    <source>
        <strain evidence="3">cv. Williams 82</strain>
        <tissue evidence="2">Callus</tissue>
    </source>
</reference>
<organism evidence="2">
    <name type="scientific">Glycine max</name>
    <name type="common">Soybean</name>
    <name type="synonym">Glycine hispida</name>
    <dbReference type="NCBI Taxonomy" id="3847"/>
    <lineage>
        <taxon>Eukaryota</taxon>
        <taxon>Viridiplantae</taxon>
        <taxon>Streptophyta</taxon>
        <taxon>Embryophyta</taxon>
        <taxon>Tracheophyta</taxon>
        <taxon>Spermatophyta</taxon>
        <taxon>Magnoliopsida</taxon>
        <taxon>eudicotyledons</taxon>
        <taxon>Gunneridae</taxon>
        <taxon>Pentapetalae</taxon>
        <taxon>rosids</taxon>
        <taxon>fabids</taxon>
        <taxon>Fabales</taxon>
        <taxon>Fabaceae</taxon>
        <taxon>Papilionoideae</taxon>
        <taxon>50 kb inversion clade</taxon>
        <taxon>NPAAA clade</taxon>
        <taxon>indigoferoid/millettioid clade</taxon>
        <taxon>Phaseoleae</taxon>
        <taxon>Glycine</taxon>
        <taxon>Glycine subgen. Soja</taxon>
    </lineage>
</organism>
<dbReference type="Gene3D" id="3.40.50.300">
    <property type="entry name" value="P-loop containing nucleotide triphosphate hydrolases"/>
    <property type="match status" value="1"/>
</dbReference>
<feature type="domain" description="DNA helicase Pif1-like 2B" evidence="1">
    <location>
        <begin position="85"/>
        <end position="129"/>
    </location>
</feature>
<dbReference type="InterPro" id="IPR049163">
    <property type="entry name" value="Pif1-like_2B_dom"/>
</dbReference>
<sequence length="236" mass="26974">MYRPQKGDDGCYEIEIPPDLLITNFTNPIEAIVGHTYPDMEKYKDEEFLKSRVILAATNEVVDQINDYILNIIPSTECFEAVTPDFLHSLKTLGIPNHKIRLKISTPVMLIRNLDQAEGLCNETRLIISRMTNHVIEARIISGKKCRNFGIYSMNLTRRQFPFIVSYAMTINKSQGQSLQCVGLYLLQPVFSHGRLYVAFSRVQSKNGLKILIHDKEGKPLNTTINEVFKEVLQNL</sequence>
<accession>A0A0R0EGD6</accession>
<dbReference type="Pfam" id="PF21530">
    <property type="entry name" value="Pif1_2B_dom"/>
    <property type="match status" value="1"/>
</dbReference>